<keyword evidence="4" id="KW-1133">Transmembrane helix</keyword>
<comment type="caution">
    <text evidence="6">The sequence shown here is derived from an EMBL/GenBank/DDBJ whole genome shotgun (WGS) entry which is preliminary data.</text>
</comment>
<organism evidence="6 7">
    <name type="scientific">Thalassobacillus hwangdonensis</name>
    <dbReference type="NCBI Taxonomy" id="546108"/>
    <lineage>
        <taxon>Bacteria</taxon>
        <taxon>Bacillati</taxon>
        <taxon>Bacillota</taxon>
        <taxon>Bacilli</taxon>
        <taxon>Bacillales</taxon>
        <taxon>Bacillaceae</taxon>
        <taxon>Thalassobacillus</taxon>
    </lineage>
</organism>
<name>A0ABW3L453_9BACI</name>
<keyword evidence="4" id="KW-0472">Membrane</keyword>
<dbReference type="NCBIfam" id="TIGR00350">
    <property type="entry name" value="lytR_cpsA_psr"/>
    <property type="match status" value="1"/>
</dbReference>
<comment type="similarity">
    <text evidence="1">Belongs to the LytR/CpsA/Psr (LCP) family.</text>
</comment>
<evidence type="ECO:0000256" key="4">
    <source>
        <dbReference type="ARBA" id="ARBA00022989"/>
    </source>
</evidence>
<evidence type="ECO:0000256" key="2">
    <source>
        <dbReference type="ARBA" id="ARBA00022692"/>
    </source>
</evidence>
<dbReference type="Gene3D" id="3.40.630.190">
    <property type="entry name" value="LCP protein"/>
    <property type="match status" value="1"/>
</dbReference>
<dbReference type="RefSeq" id="WP_386061557.1">
    <property type="nucleotide sequence ID" value="NZ_JBHTKL010000005.1"/>
</dbReference>
<sequence>MATRREMKQTKKKRKGWKIVLIVLALLLIGGGAYAFSIYNNVKQTVDKKLHAPISSIDTALTEKKVKAKEPLNILLLGVDERSYDKGRSDTMIVMTLDPKQDRMQMVSIPRDTRTTIVGKGFEDKINHSYAFGGSEMAVDTVENFLDIELDYYVRMNMEGLEQLVDAVGGVTVNNGRAFDQGSYHFEKGQQELNGREALAYVRMRKQDPQGDAGRNERQRQVIQGILEKGASFNGVGKINDILDVLGNNMSTNMKFEDMRKLATDYRGTRKSMETYQMTGSGQFIGDIWYLIVPDSEVQKTQNMIKEYSSAE</sequence>
<evidence type="ECO:0000259" key="5">
    <source>
        <dbReference type="Pfam" id="PF03816"/>
    </source>
</evidence>
<accession>A0ABW3L453</accession>
<keyword evidence="3" id="KW-0735">Signal-anchor</keyword>
<evidence type="ECO:0000313" key="7">
    <source>
        <dbReference type="Proteomes" id="UP001596990"/>
    </source>
</evidence>
<dbReference type="Proteomes" id="UP001596990">
    <property type="component" value="Unassembled WGS sequence"/>
</dbReference>
<evidence type="ECO:0000256" key="1">
    <source>
        <dbReference type="ARBA" id="ARBA00006068"/>
    </source>
</evidence>
<proteinExistence type="inferred from homology"/>
<keyword evidence="7" id="KW-1185">Reference proteome</keyword>
<evidence type="ECO:0000313" key="6">
    <source>
        <dbReference type="EMBL" id="MFD1020269.1"/>
    </source>
</evidence>
<dbReference type="InterPro" id="IPR050922">
    <property type="entry name" value="LytR/CpsA/Psr_CW_biosynth"/>
</dbReference>
<protein>
    <submittedName>
        <fullName evidence="6">LCP family protein</fullName>
    </submittedName>
</protein>
<dbReference type="PANTHER" id="PTHR33392">
    <property type="entry name" value="POLYISOPRENYL-TEICHOIC ACID--PEPTIDOGLYCAN TEICHOIC ACID TRANSFERASE TAGU"/>
    <property type="match status" value="1"/>
</dbReference>
<dbReference type="EMBL" id="JBHTKL010000005">
    <property type="protein sequence ID" value="MFD1020269.1"/>
    <property type="molecule type" value="Genomic_DNA"/>
</dbReference>
<gene>
    <name evidence="6" type="ORF">ACFQ2J_13860</name>
</gene>
<dbReference type="InterPro" id="IPR004474">
    <property type="entry name" value="LytR_CpsA_psr"/>
</dbReference>
<feature type="domain" description="Cell envelope-related transcriptional attenuator" evidence="5">
    <location>
        <begin position="88"/>
        <end position="230"/>
    </location>
</feature>
<keyword evidence="2" id="KW-0812">Transmembrane</keyword>
<dbReference type="Pfam" id="PF03816">
    <property type="entry name" value="LytR_cpsA_psr"/>
    <property type="match status" value="1"/>
</dbReference>
<evidence type="ECO:0000256" key="3">
    <source>
        <dbReference type="ARBA" id="ARBA00022968"/>
    </source>
</evidence>
<dbReference type="PANTHER" id="PTHR33392:SF6">
    <property type="entry name" value="POLYISOPRENYL-TEICHOIC ACID--PEPTIDOGLYCAN TEICHOIC ACID TRANSFERASE TAGU"/>
    <property type="match status" value="1"/>
</dbReference>
<reference evidence="7" key="1">
    <citation type="journal article" date="2019" name="Int. J. Syst. Evol. Microbiol.">
        <title>The Global Catalogue of Microorganisms (GCM) 10K type strain sequencing project: providing services to taxonomists for standard genome sequencing and annotation.</title>
        <authorList>
            <consortium name="The Broad Institute Genomics Platform"/>
            <consortium name="The Broad Institute Genome Sequencing Center for Infectious Disease"/>
            <person name="Wu L."/>
            <person name="Ma J."/>
        </authorList>
    </citation>
    <scope>NUCLEOTIDE SEQUENCE [LARGE SCALE GENOMIC DNA]</scope>
    <source>
        <strain evidence="7">CCUG 56607</strain>
    </source>
</reference>